<reference evidence="1" key="2">
    <citation type="submission" date="2015-06" db="UniProtKB">
        <authorList>
            <consortium name="EnsemblMetazoa"/>
        </authorList>
    </citation>
    <scope>IDENTIFICATION</scope>
</reference>
<evidence type="ECO:0000313" key="2">
    <source>
        <dbReference type="Proteomes" id="UP000015104"/>
    </source>
</evidence>
<keyword evidence="2" id="KW-1185">Reference proteome</keyword>
<organism evidence="1 2">
    <name type="scientific">Tetranychus urticae</name>
    <name type="common">Two-spotted spider mite</name>
    <dbReference type="NCBI Taxonomy" id="32264"/>
    <lineage>
        <taxon>Eukaryota</taxon>
        <taxon>Metazoa</taxon>
        <taxon>Ecdysozoa</taxon>
        <taxon>Arthropoda</taxon>
        <taxon>Chelicerata</taxon>
        <taxon>Arachnida</taxon>
        <taxon>Acari</taxon>
        <taxon>Acariformes</taxon>
        <taxon>Trombidiformes</taxon>
        <taxon>Prostigmata</taxon>
        <taxon>Eleutherengona</taxon>
        <taxon>Raphignathae</taxon>
        <taxon>Tetranychoidea</taxon>
        <taxon>Tetranychidae</taxon>
        <taxon>Tetranychus</taxon>
    </lineage>
</organism>
<name>T1K776_TETUR</name>
<dbReference type="Proteomes" id="UP000015104">
    <property type="component" value="Unassembled WGS sequence"/>
</dbReference>
<dbReference type="EMBL" id="CAEY01001799">
    <property type="status" value="NOT_ANNOTATED_CDS"/>
    <property type="molecule type" value="Genomic_DNA"/>
</dbReference>
<proteinExistence type="predicted"/>
<accession>T1K776</accession>
<dbReference type="AlphaFoldDB" id="T1K776"/>
<dbReference type="HOGENOM" id="CLU_2779125_0_0_1"/>
<reference evidence="2" key="1">
    <citation type="submission" date="2011-08" db="EMBL/GenBank/DDBJ databases">
        <authorList>
            <person name="Rombauts S."/>
        </authorList>
    </citation>
    <scope>NUCLEOTIDE SEQUENCE</scope>
    <source>
        <strain evidence="2">London</strain>
    </source>
</reference>
<evidence type="ECO:0000313" key="1">
    <source>
        <dbReference type="EnsemblMetazoa" id="tetur06g03230.1"/>
    </source>
</evidence>
<protein>
    <submittedName>
        <fullName evidence="1">Uncharacterized protein</fullName>
    </submittedName>
</protein>
<sequence length="69" mass="8326">MSTNPIFHLICTYSWGQQQPNLFCRGLNTRINKQLYHQYLYLFCHNCKTQPVEIHVFWIGLFDNFGWIS</sequence>
<dbReference type="EnsemblMetazoa" id="tetur06g03230.1">
    <property type="protein sequence ID" value="tetur06g03230.1"/>
    <property type="gene ID" value="tetur06g03230"/>
</dbReference>